<name>A0A5N1GJX7_9LACT</name>
<dbReference type="PROSITE" id="PS51257">
    <property type="entry name" value="PROKAR_LIPOPROTEIN"/>
    <property type="match status" value="1"/>
</dbReference>
<comment type="caution">
    <text evidence="7">The sequence shown here is derived from an EMBL/GenBank/DDBJ whole genome shotgun (WGS) entry which is preliminary data.</text>
</comment>
<dbReference type="Proteomes" id="UP000327148">
    <property type="component" value="Unassembled WGS sequence"/>
</dbReference>
<reference evidence="7 8" key="1">
    <citation type="submission" date="2019-09" db="EMBL/GenBank/DDBJ databases">
        <title>Draft genome sequence assemblies of isolates from the urinary tract.</title>
        <authorList>
            <person name="Mores C.R."/>
            <person name="Putonti C."/>
            <person name="Wolfe A.J."/>
        </authorList>
    </citation>
    <scope>NUCLEOTIDE SEQUENCE [LARGE SCALE GENOMIC DNA]</scope>
    <source>
        <strain evidence="7 8">UMB623</strain>
    </source>
</reference>
<evidence type="ECO:0000256" key="2">
    <source>
        <dbReference type="ARBA" id="ARBA00022737"/>
    </source>
</evidence>
<proteinExistence type="predicted"/>
<evidence type="ECO:0000259" key="6">
    <source>
        <dbReference type="PROSITE" id="PS50206"/>
    </source>
</evidence>
<sequence>MHWTKKILLVAGLASFLLGACQGQNSTAKDSDQPAPPSSEETHLVQAGQTKPDDIFVDAAWAKDQIDQDQTVKVLEAGYGDAAYKKGHLPGAQLMDTMAIETEESDWNLLADDDLVKAFLAKGVTKDTPLFVYGEDVNAASRVAFAAYYLGVEDVHIIDGGKAAWEKAGFELTEETPQVAAAEDFGGNYPGRPEVYLKTSDDLLAAQASQPDLVVASVRSWPEFIGETSGYDYIDKAGEIKGAVWAKASETAADVNYLTNEDGTIRDPQAVFADWEEWGISKDKPVTFYCGTGWRNTTAFFVAKQAGWDDISVQDGGWYEWNLNHQKDASKYPVQLGDPRGNDVEILD</sequence>
<dbReference type="GO" id="GO:0004792">
    <property type="term" value="F:thiosulfate-cyanide sulfurtransferase activity"/>
    <property type="evidence" value="ECO:0007669"/>
    <property type="project" value="UniProtKB-EC"/>
</dbReference>
<dbReference type="OrthoDB" id="9770030at2"/>
<dbReference type="PROSITE" id="PS50206">
    <property type="entry name" value="RHODANESE_3"/>
    <property type="match status" value="2"/>
</dbReference>
<evidence type="ECO:0000256" key="1">
    <source>
        <dbReference type="ARBA" id="ARBA00012245"/>
    </source>
</evidence>
<feature type="chain" id="PRO_5038931321" description="thiosulfate sulfurtransferase" evidence="5">
    <location>
        <begin position="21"/>
        <end position="348"/>
    </location>
</feature>
<dbReference type="InterPro" id="IPR051126">
    <property type="entry name" value="Thiosulfate_sulfurtransferase"/>
</dbReference>
<keyword evidence="7" id="KW-0808">Transferase</keyword>
<feature type="domain" description="Rhodanese" evidence="6">
    <location>
        <begin position="81"/>
        <end position="174"/>
    </location>
</feature>
<dbReference type="EMBL" id="VYWO01000002">
    <property type="protein sequence ID" value="KAA9301295.1"/>
    <property type="molecule type" value="Genomic_DNA"/>
</dbReference>
<dbReference type="RefSeq" id="WP_070430454.1">
    <property type="nucleotide sequence ID" value="NZ_VYWO01000002.1"/>
</dbReference>
<keyword evidence="5" id="KW-0732">Signal</keyword>
<comment type="catalytic activity">
    <reaction evidence="3">
        <text>thiosulfate + hydrogen cyanide = thiocyanate + sulfite + 2 H(+)</text>
        <dbReference type="Rhea" id="RHEA:16881"/>
        <dbReference type="ChEBI" id="CHEBI:15378"/>
        <dbReference type="ChEBI" id="CHEBI:17359"/>
        <dbReference type="ChEBI" id="CHEBI:18022"/>
        <dbReference type="ChEBI" id="CHEBI:18407"/>
        <dbReference type="ChEBI" id="CHEBI:33542"/>
        <dbReference type="EC" id="2.8.1.1"/>
    </reaction>
</comment>
<dbReference type="PANTHER" id="PTHR43855">
    <property type="entry name" value="THIOSULFATE SULFURTRANSFERASE"/>
    <property type="match status" value="1"/>
</dbReference>
<evidence type="ECO:0000256" key="4">
    <source>
        <dbReference type="SAM" id="MobiDB-lite"/>
    </source>
</evidence>
<dbReference type="CDD" id="cd01449">
    <property type="entry name" value="TST_Repeat_2"/>
    <property type="match status" value="1"/>
</dbReference>
<protein>
    <recommendedName>
        <fullName evidence="1">thiosulfate sulfurtransferase</fullName>
        <ecNumber evidence="1">2.8.1.1</ecNumber>
    </recommendedName>
</protein>
<dbReference type="Pfam" id="PF00581">
    <property type="entry name" value="Rhodanese"/>
    <property type="match status" value="2"/>
</dbReference>
<dbReference type="PANTHER" id="PTHR43855:SF1">
    <property type="entry name" value="THIOSULFATE SULFURTRANSFERASE"/>
    <property type="match status" value="1"/>
</dbReference>
<gene>
    <name evidence="7" type="ORF">F6I03_05345</name>
</gene>
<feature type="region of interest" description="Disordered" evidence="4">
    <location>
        <begin position="24"/>
        <end position="45"/>
    </location>
</feature>
<evidence type="ECO:0000313" key="8">
    <source>
        <dbReference type="Proteomes" id="UP000327148"/>
    </source>
</evidence>
<accession>A0A5N1GJX7</accession>
<feature type="domain" description="Rhodanese" evidence="6">
    <location>
        <begin position="209"/>
        <end position="327"/>
    </location>
</feature>
<keyword evidence="2" id="KW-0677">Repeat</keyword>
<dbReference type="InterPro" id="IPR036873">
    <property type="entry name" value="Rhodanese-like_dom_sf"/>
</dbReference>
<dbReference type="Gene3D" id="3.40.250.10">
    <property type="entry name" value="Rhodanese-like domain"/>
    <property type="match status" value="2"/>
</dbReference>
<organism evidence="7 8">
    <name type="scientific">Aerococcus sanguinicola</name>
    <dbReference type="NCBI Taxonomy" id="119206"/>
    <lineage>
        <taxon>Bacteria</taxon>
        <taxon>Bacillati</taxon>
        <taxon>Bacillota</taxon>
        <taxon>Bacilli</taxon>
        <taxon>Lactobacillales</taxon>
        <taxon>Aerococcaceae</taxon>
        <taxon>Aerococcus</taxon>
    </lineage>
</organism>
<evidence type="ECO:0000256" key="3">
    <source>
        <dbReference type="ARBA" id="ARBA00047549"/>
    </source>
</evidence>
<dbReference type="InterPro" id="IPR001763">
    <property type="entry name" value="Rhodanese-like_dom"/>
</dbReference>
<evidence type="ECO:0000256" key="5">
    <source>
        <dbReference type="SAM" id="SignalP"/>
    </source>
</evidence>
<evidence type="ECO:0000313" key="7">
    <source>
        <dbReference type="EMBL" id="KAA9301295.1"/>
    </source>
</evidence>
<dbReference type="EC" id="2.8.1.1" evidence="1"/>
<dbReference type="SMART" id="SM00450">
    <property type="entry name" value="RHOD"/>
    <property type="match status" value="2"/>
</dbReference>
<feature type="signal peptide" evidence="5">
    <location>
        <begin position="1"/>
        <end position="20"/>
    </location>
</feature>
<dbReference type="SUPFAM" id="SSF52821">
    <property type="entry name" value="Rhodanese/Cell cycle control phosphatase"/>
    <property type="match status" value="2"/>
</dbReference>
<dbReference type="AlphaFoldDB" id="A0A5N1GJX7"/>